<organism evidence="1 2">
    <name type="scientific">Nocardia amamiensis</name>
    <dbReference type="NCBI Taxonomy" id="404578"/>
    <lineage>
        <taxon>Bacteria</taxon>
        <taxon>Bacillati</taxon>
        <taxon>Actinomycetota</taxon>
        <taxon>Actinomycetes</taxon>
        <taxon>Mycobacteriales</taxon>
        <taxon>Nocardiaceae</taxon>
        <taxon>Nocardia</taxon>
    </lineage>
</organism>
<dbReference type="EMBL" id="JADLQX010000003">
    <property type="protein sequence ID" value="MBF6297005.1"/>
    <property type="molecule type" value="Genomic_DNA"/>
</dbReference>
<accession>A0ABS0CLC1</accession>
<keyword evidence="2" id="KW-1185">Reference proteome</keyword>
<proteinExistence type="predicted"/>
<protein>
    <submittedName>
        <fullName evidence="1">Uncharacterized protein</fullName>
    </submittedName>
</protein>
<sequence length="86" mass="8987">MTVPCGVPADFDAPMPKGASTVTIVGSARLGDRSDARTGMRRFAAAGPDARTAPTTCSTFGYQRIRLVADVIDVAVGSAVTRRSWT</sequence>
<name>A0ABS0CLC1_9NOCA</name>
<gene>
    <name evidence="1" type="ORF">IU459_05540</name>
</gene>
<evidence type="ECO:0000313" key="1">
    <source>
        <dbReference type="EMBL" id="MBF6297005.1"/>
    </source>
</evidence>
<dbReference type="RefSeq" id="WP_195128364.1">
    <property type="nucleotide sequence ID" value="NZ_JADLQX010000003.1"/>
</dbReference>
<comment type="caution">
    <text evidence="1">The sequence shown here is derived from an EMBL/GenBank/DDBJ whole genome shotgun (WGS) entry which is preliminary data.</text>
</comment>
<dbReference type="Proteomes" id="UP000702209">
    <property type="component" value="Unassembled WGS sequence"/>
</dbReference>
<evidence type="ECO:0000313" key="2">
    <source>
        <dbReference type="Proteomes" id="UP000702209"/>
    </source>
</evidence>
<reference evidence="1 2" key="1">
    <citation type="submission" date="2020-10" db="EMBL/GenBank/DDBJ databases">
        <title>Identification of Nocardia species via Next-generation sequencing and recognition of intraspecies genetic diversity.</title>
        <authorList>
            <person name="Li P."/>
            <person name="Li P."/>
            <person name="Lu B."/>
        </authorList>
    </citation>
    <scope>NUCLEOTIDE SEQUENCE [LARGE SCALE GENOMIC DNA]</scope>
    <source>
        <strain evidence="1 2">BJ06-0157</strain>
    </source>
</reference>